<sequence length="89" mass="10406">MPASFFLFPSLIIVLVFWQRELPHAGFHRIRPNRSGFVMTGQAASRVSESRIYRGKYSPNRYRTASTIMQPDKRTARGRRHLITQTRID</sequence>
<dbReference type="Proteomes" id="UP000234275">
    <property type="component" value="Unassembled WGS sequence"/>
</dbReference>
<dbReference type="RefSeq" id="XP_024710342.1">
    <property type="nucleotide sequence ID" value="XM_024848291.1"/>
</dbReference>
<comment type="caution">
    <text evidence="2">The sequence shown here is derived from an EMBL/GenBank/DDBJ whole genome shotgun (WGS) entry which is preliminary data.</text>
</comment>
<gene>
    <name evidence="2" type="ORF">P170DRAFT_432568</name>
</gene>
<name>A0A2I2GQ98_9EURO</name>
<dbReference type="VEuPathDB" id="FungiDB:P170DRAFT_432568"/>
<proteinExistence type="predicted"/>
<evidence type="ECO:0000313" key="2">
    <source>
        <dbReference type="EMBL" id="PLB55040.1"/>
    </source>
</evidence>
<dbReference type="EMBL" id="MSFO01000001">
    <property type="protein sequence ID" value="PLB55040.1"/>
    <property type="molecule type" value="Genomic_DNA"/>
</dbReference>
<accession>A0A2I2GQ98</accession>
<dbReference type="GeneID" id="36555990"/>
<feature type="signal peptide" evidence="1">
    <location>
        <begin position="1"/>
        <end position="18"/>
    </location>
</feature>
<protein>
    <recommendedName>
        <fullName evidence="4">Secreted protein</fullName>
    </recommendedName>
</protein>
<keyword evidence="1" id="KW-0732">Signal</keyword>
<feature type="chain" id="PRO_5014161578" description="Secreted protein" evidence="1">
    <location>
        <begin position="19"/>
        <end position="89"/>
    </location>
</feature>
<reference evidence="2 3" key="1">
    <citation type="submission" date="2016-12" db="EMBL/GenBank/DDBJ databases">
        <title>The genomes of Aspergillus section Nigri reveals drivers in fungal speciation.</title>
        <authorList>
            <consortium name="DOE Joint Genome Institute"/>
            <person name="Vesth T.C."/>
            <person name="Nybo J."/>
            <person name="Theobald S."/>
            <person name="Brandl J."/>
            <person name="Frisvad J.C."/>
            <person name="Nielsen K.F."/>
            <person name="Lyhne E.K."/>
            <person name="Kogle M.E."/>
            <person name="Kuo A."/>
            <person name="Riley R."/>
            <person name="Clum A."/>
            <person name="Nolan M."/>
            <person name="Lipzen A."/>
            <person name="Salamov A."/>
            <person name="Henrissat B."/>
            <person name="Wiebenga A."/>
            <person name="De Vries R.P."/>
            <person name="Grigoriev I.V."/>
            <person name="Mortensen U.H."/>
            <person name="Andersen M.R."/>
            <person name="Baker S.E."/>
        </authorList>
    </citation>
    <scope>NUCLEOTIDE SEQUENCE [LARGE SCALE GENOMIC DNA]</scope>
    <source>
        <strain evidence="2 3">IBT 23096</strain>
    </source>
</reference>
<organism evidence="2 3">
    <name type="scientific">Aspergillus steynii IBT 23096</name>
    <dbReference type="NCBI Taxonomy" id="1392250"/>
    <lineage>
        <taxon>Eukaryota</taxon>
        <taxon>Fungi</taxon>
        <taxon>Dikarya</taxon>
        <taxon>Ascomycota</taxon>
        <taxon>Pezizomycotina</taxon>
        <taxon>Eurotiomycetes</taxon>
        <taxon>Eurotiomycetidae</taxon>
        <taxon>Eurotiales</taxon>
        <taxon>Aspergillaceae</taxon>
        <taxon>Aspergillus</taxon>
        <taxon>Aspergillus subgen. Circumdati</taxon>
    </lineage>
</organism>
<evidence type="ECO:0000313" key="3">
    <source>
        <dbReference type="Proteomes" id="UP000234275"/>
    </source>
</evidence>
<keyword evidence="3" id="KW-1185">Reference proteome</keyword>
<dbReference type="AlphaFoldDB" id="A0A2I2GQ98"/>
<evidence type="ECO:0000256" key="1">
    <source>
        <dbReference type="SAM" id="SignalP"/>
    </source>
</evidence>
<evidence type="ECO:0008006" key="4">
    <source>
        <dbReference type="Google" id="ProtNLM"/>
    </source>
</evidence>